<gene>
    <name evidence="2" type="ORF">DEAC_c21530</name>
</gene>
<organism evidence="2 3">
    <name type="scientific">Desulfosporosinus acididurans</name>
    <dbReference type="NCBI Taxonomy" id="476652"/>
    <lineage>
        <taxon>Bacteria</taxon>
        <taxon>Bacillati</taxon>
        <taxon>Bacillota</taxon>
        <taxon>Clostridia</taxon>
        <taxon>Eubacteriales</taxon>
        <taxon>Desulfitobacteriaceae</taxon>
        <taxon>Desulfosporosinus</taxon>
    </lineage>
</organism>
<dbReference type="InterPro" id="IPR007404">
    <property type="entry name" value="YdjM-like"/>
</dbReference>
<reference evidence="2 3" key="1">
    <citation type="submission" date="2015-06" db="EMBL/GenBank/DDBJ databases">
        <title>Draft genome of the moderately acidophilic sulfate reducer Candidatus Desulfosporosinus acididurans strain M1.</title>
        <authorList>
            <person name="Poehlein A."/>
            <person name="Petzsch P."/>
            <person name="Johnson B.D."/>
            <person name="Schloemann M."/>
            <person name="Daniel R."/>
            <person name="Muehling M."/>
        </authorList>
    </citation>
    <scope>NUCLEOTIDE SEQUENCE [LARGE SCALE GENOMIC DNA]</scope>
    <source>
        <strain evidence="2 3">M1</strain>
    </source>
</reference>
<comment type="caution">
    <text evidence="2">The sequence shown here is derived from an EMBL/GenBank/DDBJ whole genome shotgun (WGS) entry which is preliminary data.</text>
</comment>
<evidence type="ECO:0000313" key="3">
    <source>
        <dbReference type="Proteomes" id="UP000036356"/>
    </source>
</evidence>
<feature type="transmembrane region" description="Helical" evidence="1">
    <location>
        <begin position="59"/>
        <end position="79"/>
    </location>
</feature>
<dbReference type="RefSeq" id="WP_047809996.1">
    <property type="nucleotide sequence ID" value="NZ_LDZY01000006.1"/>
</dbReference>
<keyword evidence="1" id="KW-0472">Membrane</keyword>
<keyword evidence="1" id="KW-1133">Transmembrane helix</keyword>
<dbReference type="Pfam" id="PF04307">
    <property type="entry name" value="YdjM"/>
    <property type="match status" value="1"/>
</dbReference>
<evidence type="ECO:0008006" key="4">
    <source>
        <dbReference type="Google" id="ProtNLM"/>
    </source>
</evidence>
<evidence type="ECO:0000313" key="2">
    <source>
        <dbReference type="EMBL" id="KLU66114.1"/>
    </source>
</evidence>
<dbReference type="STRING" id="476652.DEAC_c21530"/>
<keyword evidence="1" id="KW-0812">Transmembrane</keyword>
<dbReference type="Proteomes" id="UP000036356">
    <property type="component" value="Unassembled WGS sequence"/>
</dbReference>
<accession>A0A0J1FRK9</accession>
<keyword evidence="3" id="KW-1185">Reference proteome</keyword>
<dbReference type="EMBL" id="LDZY01000006">
    <property type="protein sequence ID" value="KLU66114.1"/>
    <property type="molecule type" value="Genomic_DNA"/>
</dbReference>
<dbReference type="PATRIC" id="fig|476652.3.peg.2230"/>
<name>A0A0J1FRK9_9FIRM</name>
<sequence>MFIFGHAGLTTLTARAIQKSTNEKRIDYRLVVIGSLLPDLIDKPIGRILFQSRFESGRVFAHTLAFILLLISMGLYRLYRYKKIGWLVLAGGTILHDILDQMWMFPKILFWPLLSGAFKKPAHTAAKGSLNWLSPEYHRLITDQHTYIPEIIGAIIIIYFVLRLNKHHGFKTFLKNGSIF</sequence>
<protein>
    <recommendedName>
        <fullName evidence="4">Metal-dependent hydrolase</fullName>
    </recommendedName>
</protein>
<feature type="transmembrane region" description="Helical" evidence="1">
    <location>
        <begin position="86"/>
        <end position="105"/>
    </location>
</feature>
<evidence type="ECO:0000256" key="1">
    <source>
        <dbReference type="SAM" id="Phobius"/>
    </source>
</evidence>
<proteinExistence type="predicted"/>
<feature type="transmembrane region" description="Helical" evidence="1">
    <location>
        <begin position="147"/>
        <end position="165"/>
    </location>
</feature>
<dbReference type="AlphaFoldDB" id="A0A0J1FRK9"/>